<dbReference type="RefSeq" id="WP_208004427.1">
    <property type="nucleotide sequence ID" value="NZ_JAGDFX010000003.1"/>
</dbReference>
<dbReference type="Proteomes" id="UP000664882">
    <property type="component" value="Unassembled WGS sequence"/>
</dbReference>
<keyword evidence="2" id="KW-1185">Reference proteome</keyword>
<organism evidence="1 2">
    <name type="scientific">Oceanisphaera pacifica</name>
    <dbReference type="NCBI Taxonomy" id="2818389"/>
    <lineage>
        <taxon>Bacteria</taxon>
        <taxon>Pseudomonadati</taxon>
        <taxon>Pseudomonadota</taxon>
        <taxon>Gammaproteobacteria</taxon>
        <taxon>Aeromonadales</taxon>
        <taxon>Aeromonadaceae</taxon>
        <taxon>Oceanisphaera</taxon>
    </lineage>
</organism>
<dbReference type="EMBL" id="JAGDFX010000003">
    <property type="protein sequence ID" value="MBO1518691.1"/>
    <property type="molecule type" value="Genomic_DNA"/>
</dbReference>
<reference evidence="1 2" key="1">
    <citation type="submission" date="2021-03" db="EMBL/GenBank/DDBJ databases">
        <title>Oceanisphaera sp. nov., isolated from the intestine.</title>
        <authorList>
            <person name="Zhao L.-H."/>
            <person name="Shi L.-F."/>
        </authorList>
    </citation>
    <scope>NUCLEOTIDE SEQUENCE [LARGE SCALE GENOMIC DNA]</scope>
    <source>
        <strain evidence="1 2">DM8</strain>
    </source>
</reference>
<name>A0ABS3NDN5_9GAMM</name>
<dbReference type="SUPFAM" id="SSF52540">
    <property type="entry name" value="P-loop containing nucleoside triphosphate hydrolases"/>
    <property type="match status" value="1"/>
</dbReference>
<dbReference type="Gene3D" id="3.40.50.300">
    <property type="entry name" value="P-loop containing nucleotide triphosphate hydrolases"/>
    <property type="match status" value="1"/>
</dbReference>
<protein>
    <submittedName>
        <fullName evidence="1">Uncharacterized protein</fullName>
    </submittedName>
</protein>
<comment type="caution">
    <text evidence="1">The sequence shown here is derived from an EMBL/GenBank/DDBJ whole genome shotgun (WGS) entry which is preliminary data.</text>
</comment>
<gene>
    <name evidence="1" type="ORF">J3U76_03400</name>
</gene>
<accession>A0ABS3NDN5</accession>
<sequence>MATFLHTLQLTDQTLCSSIHWQPLLLEAPFMYTSAHPGTSSISHWGGVPQARLFANLANISQQNNGWILIANAPERLSRTALLNAGINPARVIDAQQASRQLVLQATQCASIAVVVCWKYGDLIANQACALKKSLPVSRAHLESALPKASVPSYQLN</sequence>
<dbReference type="InterPro" id="IPR027417">
    <property type="entry name" value="P-loop_NTPase"/>
</dbReference>
<evidence type="ECO:0000313" key="1">
    <source>
        <dbReference type="EMBL" id="MBO1518691.1"/>
    </source>
</evidence>
<proteinExistence type="predicted"/>
<evidence type="ECO:0000313" key="2">
    <source>
        <dbReference type="Proteomes" id="UP000664882"/>
    </source>
</evidence>